<evidence type="ECO:0000313" key="6">
    <source>
        <dbReference type="Proteomes" id="UP000295783"/>
    </source>
</evidence>
<dbReference type="GO" id="GO:0016832">
    <property type="term" value="F:aldehyde-lyase activity"/>
    <property type="evidence" value="ECO:0007669"/>
    <property type="project" value="TreeGrafter"/>
</dbReference>
<protein>
    <submittedName>
        <fullName evidence="5">4-hydroxy-2-oxoheptanedioate aldolase</fullName>
    </submittedName>
</protein>
<keyword evidence="6" id="KW-1185">Reference proteome</keyword>
<evidence type="ECO:0000313" key="5">
    <source>
        <dbReference type="EMBL" id="TDQ81388.1"/>
    </source>
</evidence>
<dbReference type="PANTHER" id="PTHR30502">
    <property type="entry name" value="2-KETO-3-DEOXY-L-RHAMNONATE ALDOLASE"/>
    <property type="match status" value="1"/>
</dbReference>
<dbReference type="PANTHER" id="PTHR30502:SF0">
    <property type="entry name" value="PHOSPHOENOLPYRUVATE CARBOXYLASE FAMILY PROTEIN"/>
    <property type="match status" value="1"/>
</dbReference>
<gene>
    <name evidence="5" type="ORF">A8950_2456</name>
</gene>
<dbReference type="SUPFAM" id="SSF51621">
    <property type="entry name" value="Phosphoenolpyruvate/pyruvate domain"/>
    <property type="match status" value="1"/>
</dbReference>
<dbReference type="GO" id="GO:0005737">
    <property type="term" value="C:cytoplasm"/>
    <property type="evidence" value="ECO:0007669"/>
    <property type="project" value="TreeGrafter"/>
</dbReference>
<evidence type="ECO:0000259" key="4">
    <source>
        <dbReference type="Pfam" id="PF03328"/>
    </source>
</evidence>
<organism evidence="5 6">
    <name type="scientific">Dongia mobilis</name>
    <dbReference type="NCBI Taxonomy" id="578943"/>
    <lineage>
        <taxon>Bacteria</taxon>
        <taxon>Pseudomonadati</taxon>
        <taxon>Pseudomonadota</taxon>
        <taxon>Alphaproteobacteria</taxon>
        <taxon>Rhodospirillales</taxon>
        <taxon>Dongiaceae</taxon>
        <taxon>Dongia</taxon>
    </lineage>
</organism>
<comment type="similarity">
    <text evidence="1">Belongs to the HpcH/HpaI aldolase family.</text>
</comment>
<evidence type="ECO:0000256" key="2">
    <source>
        <dbReference type="ARBA" id="ARBA00022723"/>
    </source>
</evidence>
<dbReference type="OrthoDB" id="9802624at2"/>
<evidence type="ECO:0000256" key="1">
    <source>
        <dbReference type="ARBA" id="ARBA00005568"/>
    </source>
</evidence>
<accession>A0A4R6WVV4</accession>
<comment type="caution">
    <text evidence="5">The sequence shown here is derived from an EMBL/GenBank/DDBJ whole genome shotgun (WGS) entry which is preliminary data.</text>
</comment>
<name>A0A4R6WVV4_9PROT</name>
<dbReference type="Gene3D" id="3.20.20.60">
    <property type="entry name" value="Phosphoenolpyruvate-binding domains"/>
    <property type="match status" value="1"/>
</dbReference>
<dbReference type="Proteomes" id="UP000295783">
    <property type="component" value="Unassembled WGS sequence"/>
</dbReference>
<dbReference type="InterPro" id="IPR005000">
    <property type="entry name" value="Aldolase/citrate-lyase_domain"/>
</dbReference>
<evidence type="ECO:0000256" key="3">
    <source>
        <dbReference type="ARBA" id="ARBA00023239"/>
    </source>
</evidence>
<dbReference type="EMBL" id="SNYW01000009">
    <property type="protein sequence ID" value="TDQ81388.1"/>
    <property type="molecule type" value="Genomic_DNA"/>
</dbReference>
<dbReference type="RefSeq" id="WP_133613945.1">
    <property type="nucleotide sequence ID" value="NZ_SNYW01000009.1"/>
</dbReference>
<dbReference type="AlphaFoldDB" id="A0A4R6WVV4"/>
<feature type="domain" description="HpcH/HpaI aldolase/citrate lyase" evidence="4">
    <location>
        <begin position="19"/>
        <end position="237"/>
    </location>
</feature>
<keyword evidence="2" id="KW-0479">Metal-binding</keyword>
<reference evidence="5 6" key="1">
    <citation type="submission" date="2019-03" db="EMBL/GenBank/DDBJ databases">
        <title>Genomic Encyclopedia of Type Strains, Phase III (KMG-III): the genomes of soil and plant-associated and newly described type strains.</title>
        <authorList>
            <person name="Whitman W."/>
        </authorList>
    </citation>
    <scope>NUCLEOTIDE SEQUENCE [LARGE SCALE GENOMIC DNA]</scope>
    <source>
        <strain evidence="5 6">CGMCC 1.7660</strain>
    </source>
</reference>
<dbReference type="InterPro" id="IPR015813">
    <property type="entry name" value="Pyrv/PenolPyrv_kinase-like_dom"/>
</dbReference>
<dbReference type="GO" id="GO:0046872">
    <property type="term" value="F:metal ion binding"/>
    <property type="evidence" value="ECO:0007669"/>
    <property type="project" value="UniProtKB-KW"/>
</dbReference>
<dbReference type="Pfam" id="PF03328">
    <property type="entry name" value="HpcH_HpaI"/>
    <property type="match status" value="1"/>
</dbReference>
<dbReference type="InterPro" id="IPR050251">
    <property type="entry name" value="HpcH-HpaI_aldolase"/>
</dbReference>
<dbReference type="InterPro" id="IPR040442">
    <property type="entry name" value="Pyrv_kinase-like_dom_sf"/>
</dbReference>
<proteinExistence type="inferred from homology"/>
<sequence>MPTGNPLKNKLRAGKTCIGSWLLTTSADMAEIMAYAGLDFLLIDHEHGQGAIDDAVGQMRAMKGTDCIGVLRVPTNDRIYIKRALDAGVAGIMVPNVDNAEQARAVVDACRYAPVGHRGAFGGMRAMRYGLNPGYYGEVDDDTLIVVQVENSRAIDNIPEIANVPGIDVIFIGPRDLSATLGKLNQFGDPVVRGEIERAQGAILASGKLLGSTAASGQVARDMSEAGYRFIISGSDATLLGTAASNLVAQARAGQGGDA</sequence>
<keyword evidence="3" id="KW-0456">Lyase</keyword>